<keyword evidence="11" id="KW-1185">Reference proteome</keyword>
<evidence type="ECO:0000256" key="3">
    <source>
        <dbReference type="ARBA" id="ARBA00022475"/>
    </source>
</evidence>
<keyword evidence="5 7" id="KW-1133">Transmembrane helix</keyword>
<feature type="domain" description="Prepilin peptidase A24 N-terminal" evidence="9">
    <location>
        <begin position="29"/>
        <end position="112"/>
    </location>
</feature>
<dbReference type="GO" id="GO:0004190">
    <property type="term" value="F:aspartic-type endopeptidase activity"/>
    <property type="evidence" value="ECO:0007669"/>
    <property type="project" value="UniProtKB-EC"/>
</dbReference>
<keyword evidence="10" id="KW-0378">Hydrolase</keyword>
<proteinExistence type="inferred from homology"/>
<evidence type="ECO:0000256" key="4">
    <source>
        <dbReference type="ARBA" id="ARBA00022692"/>
    </source>
</evidence>
<accession>U5MNQ4</accession>
<evidence type="ECO:0000259" key="9">
    <source>
        <dbReference type="Pfam" id="PF06750"/>
    </source>
</evidence>
<dbReference type="Proteomes" id="UP000017118">
    <property type="component" value="Chromosome"/>
</dbReference>
<keyword evidence="3" id="KW-1003">Cell membrane</keyword>
<keyword evidence="4 7" id="KW-0812">Transmembrane</keyword>
<reference evidence="10 11" key="1">
    <citation type="journal article" date="2013" name="Genome Announc.">
        <title>Complete Genome Sequence of the Solvent Producer Clostridium saccharobutylicum NCP262 (DSM 13864).</title>
        <authorList>
            <person name="Poehlein A."/>
            <person name="Hartwich K."/>
            <person name="Krabben P."/>
            <person name="Ehrenreich A."/>
            <person name="Liebl W."/>
            <person name="Durre P."/>
            <person name="Gottschalk G."/>
            <person name="Daniel R."/>
        </authorList>
    </citation>
    <scope>NUCLEOTIDE SEQUENCE [LARGE SCALE GENOMIC DNA]</scope>
    <source>
        <strain evidence="10">DSM 13864</strain>
    </source>
</reference>
<evidence type="ECO:0000313" key="10">
    <source>
        <dbReference type="EMBL" id="AGX42153.1"/>
    </source>
</evidence>
<evidence type="ECO:0000313" key="11">
    <source>
        <dbReference type="Proteomes" id="UP000017118"/>
    </source>
</evidence>
<dbReference type="GO" id="GO:0006465">
    <property type="term" value="P:signal peptide processing"/>
    <property type="evidence" value="ECO:0007669"/>
    <property type="project" value="TreeGrafter"/>
</dbReference>
<dbReference type="InterPro" id="IPR000045">
    <property type="entry name" value="Prepilin_IV_endopep_pep"/>
</dbReference>
<dbReference type="AlphaFoldDB" id="U5MNQ4"/>
<name>U5MNQ4_CLOSA</name>
<dbReference type="eggNOG" id="COG1989">
    <property type="taxonomic scope" value="Bacteria"/>
</dbReference>
<organism evidence="10 11">
    <name type="scientific">Clostridium saccharobutylicum DSM 13864</name>
    <dbReference type="NCBI Taxonomy" id="1345695"/>
    <lineage>
        <taxon>Bacteria</taxon>
        <taxon>Bacillati</taxon>
        <taxon>Bacillota</taxon>
        <taxon>Clostridia</taxon>
        <taxon>Eubacteriales</taxon>
        <taxon>Clostridiaceae</taxon>
        <taxon>Clostridium</taxon>
    </lineage>
</organism>
<dbReference type="EC" id="2.1.1.-" evidence="10"/>
<evidence type="ECO:0000256" key="7">
    <source>
        <dbReference type="SAM" id="Phobius"/>
    </source>
</evidence>
<dbReference type="Gene3D" id="1.20.120.1220">
    <property type="match status" value="1"/>
</dbReference>
<dbReference type="EC" id="3.4.23.43" evidence="10"/>
<dbReference type="PATRIC" id="fig|1345695.10.peg.3377"/>
<comment type="subcellular location">
    <subcellularLocation>
        <location evidence="1">Cell membrane</location>
        <topology evidence="1">Multi-pass membrane protein</topology>
    </subcellularLocation>
</comment>
<dbReference type="PANTHER" id="PTHR30487:SF0">
    <property type="entry name" value="PREPILIN LEADER PEPTIDASE_N-METHYLTRANSFERASE-RELATED"/>
    <property type="match status" value="1"/>
</dbReference>
<dbReference type="InterPro" id="IPR010627">
    <property type="entry name" value="Prepilin_pept_A24_N"/>
</dbReference>
<feature type="domain" description="Prepilin type IV endopeptidase peptidase" evidence="8">
    <location>
        <begin position="122"/>
        <end position="228"/>
    </location>
</feature>
<evidence type="ECO:0000259" key="8">
    <source>
        <dbReference type="Pfam" id="PF01478"/>
    </source>
</evidence>
<feature type="transmembrane region" description="Helical" evidence="7">
    <location>
        <begin position="102"/>
        <end position="134"/>
    </location>
</feature>
<dbReference type="GO" id="GO:0032259">
    <property type="term" value="P:methylation"/>
    <property type="evidence" value="ECO:0007669"/>
    <property type="project" value="UniProtKB-KW"/>
</dbReference>
<evidence type="ECO:0000256" key="5">
    <source>
        <dbReference type="ARBA" id="ARBA00022989"/>
    </source>
</evidence>
<feature type="transmembrane region" description="Helical" evidence="7">
    <location>
        <begin position="171"/>
        <end position="192"/>
    </location>
</feature>
<dbReference type="GO" id="GO:0008168">
    <property type="term" value="F:methyltransferase activity"/>
    <property type="evidence" value="ECO:0007669"/>
    <property type="project" value="UniProtKB-KW"/>
</dbReference>
<dbReference type="GO" id="GO:0005886">
    <property type="term" value="C:plasma membrane"/>
    <property type="evidence" value="ECO:0007669"/>
    <property type="project" value="UniProtKB-SubCell"/>
</dbReference>
<dbReference type="KEGG" id="csb:CLSA_c11470"/>
<keyword evidence="10" id="KW-0808">Transferase</keyword>
<comment type="similarity">
    <text evidence="2">Belongs to the peptidase A24 family.</text>
</comment>
<gene>
    <name evidence="10" type="primary">hofD</name>
    <name evidence="10" type="ORF">CLSA_c11470</name>
</gene>
<feature type="transmembrane region" description="Helical" evidence="7">
    <location>
        <begin position="242"/>
        <end position="259"/>
    </location>
</feature>
<dbReference type="Pfam" id="PF01478">
    <property type="entry name" value="Peptidase_A24"/>
    <property type="match status" value="1"/>
</dbReference>
<dbReference type="PANTHER" id="PTHR30487">
    <property type="entry name" value="TYPE 4 PREPILIN-LIKE PROTEINS LEADER PEPTIDE-PROCESSING ENZYME"/>
    <property type="match status" value="1"/>
</dbReference>
<dbReference type="InterPro" id="IPR050882">
    <property type="entry name" value="Prepilin_peptidase/N-MTase"/>
</dbReference>
<evidence type="ECO:0000256" key="2">
    <source>
        <dbReference type="ARBA" id="ARBA00005801"/>
    </source>
</evidence>
<dbReference type="Pfam" id="PF06750">
    <property type="entry name" value="A24_N_bact"/>
    <property type="match status" value="1"/>
</dbReference>
<evidence type="ECO:0000256" key="6">
    <source>
        <dbReference type="ARBA" id="ARBA00023136"/>
    </source>
</evidence>
<feature type="transmembrane region" description="Helical" evidence="7">
    <location>
        <begin position="21"/>
        <end position="45"/>
    </location>
</feature>
<feature type="transmembrane region" description="Helical" evidence="7">
    <location>
        <begin position="212"/>
        <end position="233"/>
    </location>
</feature>
<dbReference type="EMBL" id="CP006721">
    <property type="protein sequence ID" value="AGX42153.1"/>
    <property type="molecule type" value="Genomic_DNA"/>
</dbReference>
<keyword evidence="10" id="KW-0489">Methyltransferase</keyword>
<protein>
    <submittedName>
        <fullName evidence="10">Type 4 prepilin-like protein</fullName>
        <ecNumber evidence="10">2.1.1.-</ecNumber>
        <ecNumber evidence="10">3.4.23.43</ecNumber>
    </submittedName>
</protein>
<dbReference type="HOGENOM" id="CLU_057101_0_1_9"/>
<evidence type="ECO:0000256" key="1">
    <source>
        <dbReference type="ARBA" id="ARBA00004651"/>
    </source>
</evidence>
<feature type="transmembrane region" description="Helical" evidence="7">
    <location>
        <begin position="140"/>
        <end position="159"/>
    </location>
</feature>
<sequence length="271" mass="30494">MFKYVINENKMNINQYKGSGNLEYVLILILGLVIGSFLNVCIYRIPREESIVFPPSHCAKCNHNLSPLDLVPVMSYIFLRGKCRYCKEKISMRYPLIELFNCVLYLIVYFQFGLTLVALKYCILVSILIVIGFIDYDTQFVFTSTTIFGGIIAIIFILIQTILYKNESTDLILGGIIGFVIIWLIVVLTKGMGEGDIEIATVCGLFLGMKGIMLGLFLSIVLGGAIGIIILCLKLKKAKEKIAFGPCIAIGSLIAMIWQNEILNFYWNFFV</sequence>
<keyword evidence="6 7" id="KW-0472">Membrane</keyword>